<feature type="chain" id="PRO_5009924642" description="LPS-assembly protein LptD central domain-containing protein" evidence="1">
    <location>
        <begin position="24"/>
        <end position="870"/>
    </location>
</feature>
<evidence type="ECO:0000256" key="1">
    <source>
        <dbReference type="SAM" id="SignalP"/>
    </source>
</evidence>
<dbReference type="EMBL" id="FRBH01000014">
    <property type="protein sequence ID" value="SHL68754.1"/>
    <property type="molecule type" value="Genomic_DNA"/>
</dbReference>
<evidence type="ECO:0000313" key="3">
    <source>
        <dbReference type="EMBL" id="SHL68754.1"/>
    </source>
</evidence>
<evidence type="ECO:0000259" key="2">
    <source>
        <dbReference type="Pfam" id="PF19838"/>
    </source>
</evidence>
<keyword evidence="1" id="KW-0732">Signal</keyword>
<reference evidence="4" key="1">
    <citation type="submission" date="2016-11" db="EMBL/GenBank/DDBJ databases">
        <authorList>
            <person name="Varghese N."/>
            <person name="Submissions S."/>
        </authorList>
    </citation>
    <scope>NUCLEOTIDE SEQUENCE [LARGE SCALE GENOMIC DNA]</scope>
    <source>
        <strain evidence="4">DSM 27989</strain>
    </source>
</reference>
<dbReference type="OrthoDB" id="9802320at2"/>
<accession>A0A1M7CNC1</accession>
<dbReference type="AlphaFoldDB" id="A0A1M7CNC1"/>
<dbReference type="RefSeq" id="WP_072933982.1">
    <property type="nucleotide sequence ID" value="NZ_BMFL01000023.1"/>
</dbReference>
<evidence type="ECO:0000313" key="4">
    <source>
        <dbReference type="Proteomes" id="UP000184120"/>
    </source>
</evidence>
<dbReference type="STRING" id="1434701.SAMN05443634_11460"/>
<dbReference type="Pfam" id="PF19838">
    <property type="entry name" value="LptD_2"/>
    <property type="match status" value="1"/>
</dbReference>
<dbReference type="InterPro" id="IPR045659">
    <property type="entry name" value="LptD_2"/>
</dbReference>
<feature type="domain" description="LPS-assembly protein LptD central" evidence="2">
    <location>
        <begin position="211"/>
        <end position="688"/>
    </location>
</feature>
<gene>
    <name evidence="3" type="ORF">SAMN05443634_11460</name>
</gene>
<proteinExistence type="predicted"/>
<protein>
    <recommendedName>
        <fullName evidence="2">LPS-assembly protein LptD central domain-containing protein</fullName>
    </recommendedName>
</protein>
<sequence>MFTKAIKSILFFSPVMICTISVAQVRQNNNDKDNSKVVSDSVKLDTIIPVKEKLEFIVEHSSEDEIHNRKKRMTYLLRKAHVTYGDMVIDADYIELNWDTGDVYAEGKRDSIGNIIEKTKFTQGQQEILQDAFKVNFKTRVGIAYNIRMTQDEGVIIADKAKRVNDSVMLLKRADFTTDTYFKEGKDTRPDYLLRAREGKMIKKPAGNTLITGPINMYIYDVPTPLALPFGYIPAMGAKRAAGILMPRPGERTNLGFFIEDLGFYIPFGDNFDLKLSGDVYTKGSWALRGESTYKKRYKYNGTFSASVENRLTGIKGITDGANAFSKQNLFGITWSHTQDPKANPFLLFNANVNFSSAKYFRQSVRNQYINTGQVFTNNVNSSINLTKNFENAPLTAQLSMSHSQNYNTGQVNVSFPKLNLNMSRVFPFAKKNMPKEGLLQNLGLTYALQAGNEVNTTDKDLFTDKMWKEQMRMGANHKIGLQTGVTLANYFPLTLSSDYNEVWGDNRLVKRYNNVNNRVEDTTLKGFNSYRTFNFNASLSTNIYGTYINPNKNAPILGVQHVITPTIGYSFTPDFQDPSWGYYKSYQGRNQEEIWYNQYQNSLYGVSVPGLTNSLNFGISNNLEMKIRDEDDSKGFKKIKIFEYLRFTSAYNFSAEEFKLSPININGMTSLFDRKVNVQFSSSVNPYEIRRYINADGREVSERVDNIGLKHLRISNVTLGTGYTFDNSTFGGERFEAKNYKRKGTVRDENFYYDNDNYAHYAIPWSLTANLSYNYSKGTERKGNSTASVAMNGKISPTPYWAISANATYDFITNEITYVRFGFERDLRSFTFSFNWTPMGTYKSYDFFIGIKASILQDLKYNERSRLNY</sequence>
<feature type="signal peptide" evidence="1">
    <location>
        <begin position="1"/>
        <end position="23"/>
    </location>
</feature>
<dbReference type="Proteomes" id="UP000184120">
    <property type="component" value="Unassembled WGS sequence"/>
</dbReference>
<organism evidence="3 4">
    <name type="scientific">Chishuiella changwenlii</name>
    <dbReference type="NCBI Taxonomy" id="1434701"/>
    <lineage>
        <taxon>Bacteria</taxon>
        <taxon>Pseudomonadati</taxon>
        <taxon>Bacteroidota</taxon>
        <taxon>Flavobacteriia</taxon>
        <taxon>Flavobacteriales</taxon>
        <taxon>Weeksellaceae</taxon>
        <taxon>Chishuiella</taxon>
    </lineage>
</organism>
<name>A0A1M7CNC1_9FLAO</name>